<protein>
    <recommendedName>
        <fullName evidence="1">VapC50 C-terminal domain-containing protein</fullName>
    </recommendedName>
</protein>
<comment type="caution">
    <text evidence="2">The sequence shown here is derived from an EMBL/GenBank/DDBJ whole genome shotgun (WGS) entry which is preliminary data.</text>
</comment>
<dbReference type="EMBL" id="NRSG01000266">
    <property type="protein sequence ID" value="MBK1661208.1"/>
    <property type="molecule type" value="Genomic_DNA"/>
</dbReference>
<reference evidence="2 3" key="1">
    <citation type="journal article" date="2020" name="Microorganisms">
        <title>Osmotic Adaptation and Compatible Solute Biosynthesis of Phototrophic Bacteria as Revealed from Genome Analyses.</title>
        <authorList>
            <person name="Imhoff J.F."/>
            <person name="Rahn T."/>
            <person name="Kunzel S."/>
            <person name="Keller A."/>
            <person name="Neulinger S.C."/>
        </authorList>
    </citation>
    <scope>NUCLEOTIDE SEQUENCE [LARGE SCALE GENOMIC DNA]</scope>
    <source>
        <strain evidence="2 3">DSM 15382</strain>
    </source>
</reference>
<dbReference type="Pfam" id="PF26343">
    <property type="entry name" value="VapC50_C"/>
    <property type="match status" value="1"/>
</dbReference>
<dbReference type="RefSeq" id="WP_133222344.1">
    <property type="nucleotide sequence ID" value="NZ_NRSG01000266.1"/>
</dbReference>
<dbReference type="Proteomes" id="UP000697995">
    <property type="component" value="Unassembled WGS sequence"/>
</dbReference>
<gene>
    <name evidence="2" type="ORF">CKO45_23640</name>
</gene>
<feature type="domain" description="VapC50 C-terminal" evidence="1">
    <location>
        <begin position="65"/>
        <end position="117"/>
    </location>
</feature>
<evidence type="ECO:0000313" key="2">
    <source>
        <dbReference type="EMBL" id="MBK1661208.1"/>
    </source>
</evidence>
<proteinExistence type="predicted"/>
<evidence type="ECO:0000313" key="3">
    <source>
        <dbReference type="Proteomes" id="UP000697995"/>
    </source>
</evidence>
<organism evidence="2 3">
    <name type="scientific">Paracraurococcus ruber</name>
    <dbReference type="NCBI Taxonomy" id="77675"/>
    <lineage>
        <taxon>Bacteria</taxon>
        <taxon>Pseudomonadati</taxon>
        <taxon>Pseudomonadota</taxon>
        <taxon>Alphaproteobacteria</taxon>
        <taxon>Acetobacterales</taxon>
        <taxon>Roseomonadaceae</taxon>
        <taxon>Paracraurococcus</taxon>
    </lineage>
</organism>
<sequence>MDRVLPEAEVRGWEPLVDGLSLPDPGDRHVLAAVIAASLGVILTMNLRDFPPGALAPLGVAVAHPDPFLCALHDADPEAVRASAEAAHANLSRSTPTFGAYLDALRRQGLPSLAARLCAPGG</sequence>
<dbReference type="InterPro" id="IPR058652">
    <property type="entry name" value="VapC50_C"/>
</dbReference>
<evidence type="ECO:0000259" key="1">
    <source>
        <dbReference type="Pfam" id="PF26343"/>
    </source>
</evidence>
<keyword evidence="3" id="KW-1185">Reference proteome</keyword>
<accession>A0ABS1D2Y4</accession>
<name>A0ABS1D2Y4_9PROT</name>